<organism evidence="3">
    <name type="scientific">Bacillus toyonensis</name>
    <dbReference type="NCBI Taxonomy" id="155322"/>
    <lineage>
        <taxon>Bacteria</taxon>
        <taxon>Bacillati</taxon>
        <taxon>Bacillota</taxon>
        <taxon>Bacilli</taxon>
        <taxon>Bacillales</taxon>
        <taxon>Bacillaceae</taxon>
        <taxon>Bacillus</taxon>
        <taxon>Bacillus cereus group</taxon>
    </lineage>
</organism>
<dbReference type="EMBL" id="NUEH01000002">
    <property type="protein sequence ID" value="PEI89503.1"/>
    <property type="molecule type" value="Genomic_DNA"/>
</dbReference>
<dbReference type="AlphaFoldDB" id="A0AB73R5N4"/>
<dbReference type="Pfam" id="PF04471">
    <property type="entry name" value="Mrr_cat"/>
    <property type="match status" value="1"/>
</dbReference>
<dbReference type="InterPro" id="IPR052906">
    <property type="entry name" value="Type_IV_Methyl-Rstrct_Enzyme"/>
</dbReference>
<keyword evidence="3" id="KW-0378">Hydrolase</keyword>
<dbReference type="PANTHER" id="PTHR30015">
    <property type="entry name" value="MRR RESTRICTION SYSTEM PROTEIN"/>
    <property type="match status" value="1"/>
</dbReference>
<feature type="domain" description="Restriction endonuclease type IV Mrr" evidence="2">
    <location>
        <begin position="64"/>
        <end position="173"/>
    </location>
</feature>
<name>A0AB73R5N4_9BACI</name>
<dbReference type="Proteomes" id="UP000220969">
    <property type="component" value="Unassembled WGS sequence"/>
</dbReference>
<evidence type="ECO:0000313" key="3">
    <source>
        <dbReference type="EMBL" id="PEI89503.1"/>
    </source>
</evidence>
<accession>A0AB73R5N4</accession>
<comment type="caution">
    <text evidence="3">The sequence shown here is derived from an EMBL/GenBank/DDBJ whole genome shotgun (WGS) entry which is preliminary data.</text>
</comment>
<dbReference type="InterPro" id="IPR011856">
    <property type="entry name" value="tRNA_endonuc-like_dom_sf"/>
</dbReference>
<dbReference type="Gene3D" id="3.40.1350.10">
    <property type="match status" value="1"/>
</dbReference>
<keyword evidence="1" id="KW-1133">Transmembrane helix</keyword>
<sequence length="185" mass="21085">MAKRKKKQDESILGSLLVMTFLGVLWQPEFLVPIIMVSAAIILLYMYVNVKKLRELRQSGIDDIDKMSGHQFEKYLGSLFQALGYKTDVTKASNDFGADLILRKNDRRIIIQAKRYKNNVGIKSVQEIVGAKEFYKADETWVVTNSEFTAAAYKLAKVNRVVLINREKLIKLISQGKREKGKVAI</sequence>
<dbReference type="GO" id="GO:0003677">
    <property type="term" value="F:DNA binding"/>
    <property type="evidence" value="ECO:0007669"/>
    <property type="project" value="InterPro"/>
</dbReference>
<feature type="transmembrane region" description="Helical" evidence="1">
    <location>
        <begin position="12"/>
        <end position="28"/>
    </location>
</feature>
<dbReference type="PANTHER" id="PTHR30015:SF6">
    <property type="entry name" value="SLL1429 PROTEIN"/>
    <property type="match status" value="1"/>
</dbReference>
<keyword evidence="1" id="KW-0812">Transmembrane</keyword>
<keyword evidence="1" id="KW-0472">Membrane</keyword>
<dbReference type="GO" id="GO:0009307">
    <property type="term" value="P:DNA restriction-modification system"/>
    <property type="evidence" value="ECO:0007669"/>
    <property type="project" value="InterPro"/>
</dbReference>
<dbReference type="SUPFAM" id="SSF52980">
    <property type="entry name" value="Restriction endonuclease-like"/>
    <property type="match status" value="1"/>
</dbReference>
<protein>
    <submittedName>
        <fullName evidence="3">Restriction endonuclease</fullName>
    </submittedName>
</protein>
<feature type="transmembrane region" description="Helical" evidence="1">
    <location>
        <begin position="34"/>
        <end position="50"/>
    </location>
</feature>
<gene>
    <name evidence="3" type="ORF">CN678_03580</name>
</gene>
<evidence type="ECO:0000259" key="2">
    <source>
        <dbReference type="Pfam" id="PF04471"/>
    </source>
</evidence>
<proteinExistence type="predicted"/>
<dbReference type="GO" id="GO:0015666">
    <property type="term" value="F:restriction endodeoxyribonuclease activity"/>
    <property type="evidence" value="ECO:0007669"/>
    <property type="project" value="TreeGrafter"/>
</dbReference>
<keyword evidence="3" id="KW-0255">Endonuclease</keyword>
<evidence type="ECO:0000256" key="1">
    <source>
        <dbReference type="SAM" id="Phobius"/>
    </source>
</evidence>
<dbReference type="InterPro" id="IPR011335">
    <property type="entry name" value="Restrct_endonuc-II-like"/>
</dbReference>
<keyword evidence="3" id="KW-0540">Nuclease</keyword>
<dbReference type="RefSeq" id="WP_098054249.1">
    <property type="nucleotide sequence ID" value="NZ_NUBX01000016.1"/>
</dbReference>
<reference evidence="3" key="1">
    <citation type="submission" date="2017-09" db="EMBL/GenBank/DDBJ databases">
        <title>Large-scale bioinformatics analysis of Bacillus genomes uncovers conserved roles of natural products in bacterial physiology.</title>
        <authorList>
            <consortium name="Agbiome Team Llc"/>
            <person name="Bleich R.M."/>
            <person name="Kirk G.J."/>
            <person name="Santa Maria K.C."/>
            <person name="Allen S.E."/>
            <person name="Farag S."/>
            <person name="Shank E.A."/>
            <person name="Bowers A."/>
        </authorList>
    </citation>
    <scope>NUCLEOTIDE SEQUENCE</scope>
    <source>
        <strain evidence="3">AFS005430</strain>
    </source>
</reference>
<dbReference type="InterPro" id="IPR007560">
    <property type="entry name" value="Restrct_endonuc_IV_Mrr"/>
</dbReference>